<evidence type="ECO:0000313" key="2">
    <source>
        <dbReference type="Proteomes" id="UP000293547"/>
    </source>
</evidence>
<evidence type="ECO:0000313" key="1">
    <source>
        <dbReference type="EMBL" id="KAB2099886.1"/>
    </source>
</evidence>
<gene>
    <name evidence="1" type="ORF">AG0111_0g11901</name>
</gene>
<organism evidence="1 2">
    <name type="scientific">Alternaria gaisen</name>
    <dbReference type="NCBI Taxonomy" id="167740"/>
    <lineage>
        <taxon>Eukaryota</taxon>
        <taxon>Fungi</taxon>
        <taxon>Dikarya</taxon>
        <taxon>Ascomycota</taxon>
        <taxon>Pezizomycotina</taxon>
        <taxon>Dothideomycetes</taxon>
        <taxon>Pleosporomycetidae</taxon>
        <taxon>Pleosporales</taxon>
        <taxon>Pleosporineae</taxon>
        <taxon>Pleosporaceae</taxon>
        <taxon>Alternaria</taxon>
        <taxon>Alternaria sect. Alternaria</taxon>
    </lineage>
</organism>
<reference evidence="1 2" key="1">
    <citation type="journal article" date="2019" name="bioRxiv">
        <title>Genomics, evolutionary history and diagnostics of the Alternaria alternata species group including apple and Asian pear pathotypes.</title>
        <authorList>
            <person name="Armitage A.D."/>
            <person name="Cockerton H.M."/>
            <person name="Sreenivasaprasad S."/>
            <person name="Woodhall J.W."/>
            <person name="Lane C.R."/>
            <person name="Harrison R.J."/>
            <person name="Clarkson J.P."/>
        </authorList>
    </citation>
    <scope>NUCLEOTIDE SEQUENCE [LARGE SCALE GENOMIC DNA]</scope>
    <source>
        <strain evidence="1 2">FERA 650</strain>
    </source>
</reference>
<proteinExistence type="predicted"/>
<name>A0ACB6F630_9PLEO</name>
<accession>A0ACB6F630</accession>
<protein>
    <submittedName>
        <fullName evidence="1">Uncharacterized protein</fullName>
    </submittedName>
</protein>
<comment type="caution">
    <text evidence="1">The sequence shown here is derived from an EMBL/GenBank/DDBJ whole genome shotgun (WGS) entry which is preliminary data.</text>
</comment>
<sequence length="409" mass="44987">METSTAPATSVSDPTLSGGAIAGIAIASVLLIALIIGGWYFWRRQQRVKIVSSSSEKELPAEIGGDGDILEAHTEETLQELSARDRSDARELDPTQYSRYTPHGAHELISHHGESRFWPAHELNLESQPGELSNGETGQAPQVQVYQQDLEPAVATTETRAAAPSDVEAQRRREMEWLEMEEERMRKRREMLSIQAATISESFSAAPPSEPSTSSTSSGIRSGAIAGIAIAAVLLIALVIGGWIFWHRKKKRTQQPTAGLTDDELARREGDGDKIVLDPHQTAPTTGAYQTQYQEMSGNGLTQELDRSHSYKHAIGGVHELKADDRPGELPFAGIEEHESTNGLDVVDGGESEVTPVPQTNRTATQAPQVSPHVEAQRRREVEWLEAEEMRIRQRREALLQQSVAKTEQ</sequence>
<dbReference type="Proteomes" id="UP000293547">
    <property type="component" value="Unassembled WGS sequence"/>
</dbReference>
<keyword evidence="2" id="KW-1185">Reference proteome</keyword>
<dbReference type="EMBL" id="PDWZ02000015">
    <property type="protein sequence ID" value="KAB2099886.1"/>
    <property type="molecule type" value="Genomic_DNA"/>
</dbReference>